<protein>
    <submittedName>
        <fullName evidence="1">Uncharacterized protein</fullName>
    </submittedName>
</protein>
<organism evidence="1">
    <name type="scientific">Siphoviridae sp. ctXOZ1</name>
    <dbReference type="NCBI Taxonomy" id="2823585"/>
    <lineage>
        <taxon>Viruses</taxon>
        <taxon>Duplodnaviria</taxon>
        <taxon>Heunggongvirae</taxon>
        <taxon>Uroviricota</taxon>
        <taxon>Caudoviricetes</taxon>
    </lineage>
</organism>
<evidence type="ECO:0000313" key="1">
    <source>
        <dbReference type="EMBL" id="DAD67235.1"/>
    </source>
</evidence>
<name>A0A8S5LBK4_9CAUD</name>
<sequence>MRKCQALAELPDGSVQVIEFTASDKAVDALEKRGEDFPLIERFHDVLEAAGRIEDRFNSVLLEVL</sequence>
<accession>A0A8S5LBK4</accession>
<dbReference type="EMBL" id="BK014672">
    <property type="protein sequence ID" value="DAD67235.1"/>
    <property type="molecule type" value="Genomic_DNA"/>
</dbReference>
<reference evidence="1" key="1">
    <citation type="journal article" date="2021" name="Proc. Natl. Acad. Sci. U.S.A.">
        <title>A Catalog of Tens of Thousands of Viruses from Human Metagenomes Reveals Hidden Associations with Chronic Diseases.</title>
        <authorList>
            <person name="Tisza M.J."/>
            <person name="Buck C.B."/>
        </authorList>
    </citation>
    <scope>NUCLEOTIDE SEQUENCE</scope>
    <source>
        <strain evidence="1">CtXOZ1</strain>
    </source>
</reference>
<proteinExistence type="predicted"/>